<name>A0ABV9AIC8_9ACTN</name>
<accession>A0ABV9AIC8</accession>
<organism evidence="1 2">
    <name type="scientific">Streptomyces vulcanius</name>
    <dbReference type="NCBI Taxonomy" id="1441876"/>
    <lineage>
        <taxon>Bacteria</taxon>
        <taxon>Bacillati</taxon>
        <taxon>Actinomycetota</taxon>
        <taxon>Actinomycetes</taxon>
        <taxon>Kitasatosporales</taxon>
        <taxon>Streptomycetaceae</taxon>
        <taxon>Streptomyces</taxon>
    </lineage>
</organism>
<dbReference type="InterPro" id="IPR024364">
    <property type="entry name" value="Baseplate_phage_T4-like"/>
</dbReference>
<reference evidence="2" key="1">
    <citation type="journal article" date="2019" name="Int. J. Syst. Evol. Microbiol.">
        <title>The Global Catalogue of Microorganisms (GCM) 10K type strain sequencing project: providing services to taxonomists for standard genome sequencing and annotation.</title>
        <authorList>
            <consortium name="The Broad Institute Genomics Platform"/>
            <consortium name="The Broad Institute Genome Sequencing Center for Infectious Disease"/>
            <person name="Wu L."/>
            <person name="Ma J."/>
        </authorList>
    </citation>
    <scope>NUCLEOTIDE SEQUENCE [LARGE SCALE GENOMIC DNA]</scope>
    <source>
        <strain evidence="2">CGMCC 4.7177</strain>
    </source>
</reference>
<evidence type="ECO:0000313" key="2">
    <source>
        <dbReference type="Proteomes" id="UP001595839"/>
    </source>
</evidence>
<dbReference type="Proteomes" id="UP001595839">
    <property type="component" value="Unassembled WGS sequence"/>
</dbReference>
<evidence type="ECO:0000313" key="1">
    <source>
        <dbReference type="EMBL" id="MFC4498531.1"/>
    </source>
</evidence>
<proteinExistence type="predicted"/>
<comment type="caution">
    <text evidence="1">The sequence shown here is derived from an EMBL/GenBank/DDBJ whole genome shotgun (WGS) entry which is preliminary data.</text>
</comment>
<protein>
    <submittedName>
        <fullName evidence="1">Uncharacterized protein</fullName>
    </submittedName>
</protein>
<gene>
    <name evidence="1" type="ORF">ACFPIH_03165</name>
</gene>
<dbReference type="RefSeq" id="WP_381167936.1">
    <property type="nucleotide sequence ID" value="NZ_JBHSFK010000002.1"/>
</dbReference>
<sequence length="285" mass="31322">MPESVVLPDFDSFGAQAIKGLEDPEAATAATQALLKEDRNSGEPVISAPDENHVTLERGVCREGTWYREAEVKELTGADEEAIAAAGSNSYKVFETLLLRGVRTVGNEPMSRKLAAELLIGDRELLVMSVRRATFGEAIEFTELPCPYCKELTDLTVPLGAIPFTHLADPEQTEFEVPLRHRAVAFVRLPTGEDQAAVFAIKDGNGAKQDSEILNRCVLRVRQGDGTVIKRPPATHLWMGDRKAILKFLTDTQPGPRYNAFAFTHETCGEEVELPIDLAMLFRGV</sequence>
<dbReference type="Pfam" id="PF12322">
    <property type="entry name" value="T4_baseplate"/>
    <property type="match status" value="1"/>
</dbReference>
<keyword evidence="2" id="KW-1185">Reference proteome</keyword>
<dbReference type="EMBL" id="JBHSFK010000002">
    <property type="protein sequence ID" value="MFC4498531.1"/>
    <property type="molecule type" value="Genomic_DNA"/>
</dbReference>